<keyword evidence="1" id="KW-0472">Membrane</keyword>
<feature type="transmembrane region" description="Helical" evidence="1">
    <location>
        <begin position="229"/>
        <end position="248"/>
    </location>
</feature>
<feature type="transmembrane region" description="Helical" evidence="1">
    <location>
        <begin position="255"/>
        <end position="273"/>
    </location>
</feature>
<keyword evidence="1" id="KW-0812">Transmembrane</keyword>
<accession>A0A2A5IVM9</accession>
<feature type="transmembrane region" description="Helical" evidence="1">
    <location>
        <begin position="347"/>
        <end position="366"/>
    </location>
</feature>
<feature type="transmembrane region" description="Helical" evidence="1">
    <location>
        <begin position="153"/>
        <end position="173"/>
    </location>
</feature>
<comment type="caution">
    <text evidence="2">The sequence shown here is derived from an EMBL/GenBank/DDBJ whole genome shotgun (WGS) entry which is preliminary data.</text>
</comment>
<dbReference type="EMBL" id="NKHG01000061">
    <property type="protein sequence ID" value="PCK21370.1"/>
    <property type="molecule type" value="Genomic_DNA"/>
</dbReference>
<evidence type="ECO:0000256" key="1">
    <source>
        <dbReference type="SAM" id="Phobius"/>
    </source>
</evidence>
<dbReference type="AlphaFoldDB" id="A0A2A5IVM9"/>
<gene>
    <name evidence="2" type="ORF">CEY02_08470</name>
</gene>
<evidence type="ECO:0000313" key="2">
    <source>
        <dbReference type="EMBL" id="PCK21370.1"/>
    </source>
</evidence>
<feature type="transmembrane region" description="Helical" evidence="1">
    <location>
        <begin position="428"/>
        <end position="450"/>
    </location>
</feature>
<keyword evidence="1" id="KW-1133">Transmembrane helix</keyword>
<feature type="transmembrane region" description="Helical" evidence="1">
    <location>
        <begin position="31"/>
        <end position="55"/>
    </location>
</feature>
<protein>
    <submittedName>
        <fullName evidence="2">Uncharacterized protein</fullName>
    </submittedName>
</protein>
<proteinExistence type="predicted"/>
<feature type="transmembrane region" description="Helical" evidence="1">
    <location>
        <begin position="128"/>
        <end position="147"/>
    </location>
</feature>
<feature type="transmembrane region" description="Helical" evidence="1">
    <location>
        <begin position="497"/>
        <end position="516"/>
    </location>
</feature>
<feature type="transmembrane region" description="Helical" evidence="1">
    <location>
        <begin position="456"/>
        <end position="477"/>
    </location>
</feature>
<feature type="transmembrane region" description="Helical" evidence="1">
    <location>
        <begin position="75"/>
        <end position="93"/>
    </location>
</feature>
<feature type="transmembrane region" description="Helical" evidence="1">
    <location>
        <begin position="522"/>
        <end position="543"/>
    </location>
</feature>
<dbReference type="Proteomes" id="UP000228754">
    <property type="component" value="Unassembled WGS sequence"/>
</dbReference>
<organism evidence="2 3">
    <name type="scientific">Bacillus pumilus</name>
    <name type="common">Bacillus mesentericus</name>
    <dbReference type="NCBI Taxonomy" id="1408"/>
    <lineage>
        <taxon>Bacteria</taxon>
        <taxon>Bacillati</taxon>
        <taxon>Bacillota</taxon>
        <taxon>Bacilli</taxon>
        <taxon>Bacillales</taxon>
        <taxon>Bacillaceae</taxon>
        <taxon>Bacillus</taxon>
    </lineage>
</organism>
<evidence type="ECO:0000313" key="3">
    <source>
        <dbReference type="Proteomes" id="UP000228754"/>
    </source>
</evidence>
<feature type="transmembrane region" description="Helical" evidence="1">
    <location>
        <begin position="194"/>
        <end position="217"/>
    </location>
</feature>
<sequence length="562" mass="65519">MREIYLINKYKFRSILNRFLYIRKNRRMHSVYLPFLVGSIIITVTLAVINFFTSSTVEFMLENLEPLTRKEQSEWAYRLFLLIILFILTSNVYSNVYRMLELKDFKLLSSIVPSVNKIILSKLIGRELFKSLLLFVIFVLFFIRIATKLNLSLATGMFLFLFITPIIVILATLKIYIVMKIISAKVSTRIGLNYSLFLLFTKIIITILFFSILFPFIEYIPSSLVRENYLLIYNHSFILSLLVFFNPFHFISDKWTILSISLFIGICICWLMGKSLKHLEVYTYIVFFQRNNSNVIGTEIRHSLFNLYLSRLFMVLKYLKFIPFLTRKIVEKDYKHFQRIKLYRFNQTFLLIIFQYILIFIPYYLLASKNISFIEGNHLSIFAILHLSGAVMVIHRLFNRFSPDFEGKSFVYLLLTPVRVEEICLAKVLSLLGVALPFSIIVSIATCLVFDVNFLLILPLNVLTMVVTILIALVSSITFPNYERETYLDLPSTRSSIMSKFLSSLFIIIGSLIIILSKNSLLTVILFSSMAFMISSILFHLCCKKLTNSEFKNFASLSEFSE</sequence>
<dbReference type="OrthoDB" id="9915955at2"/>
<feature type="transmembrane region" description="Helical" evidence="1">
    <location>
        <begin position="308"/>
        <end position="326"/>
    </location>
</feature>
<feature type="transmembrane region" description="Helical" evidence="1">
    <location>
        <begin position="378"/>
        <end position="398"/>
    </location>
</feature>
<name>A0A2A5IVM9_BACPU</name>
<reference evidence="2 3" key="1">
    <citation type="submission" date="2017-06" db="EMBL/GenBank/DDBJ databases">
        <title>Draft Genome Sequence of Bacillus sp Strain 36R Isolated from saline sediment at Atanasia, Sonora, Mexico.</title>
        <authorList>
            <person name="Sanchez Diaz R."/>
            <person name="Quiroz Macias M.E."/>
            <person name="Ibarra Gamez J.C."/>
            <person name="Enciso Ibarra J."/>
            <person name="Gomez Gil B."/>
            <person name="Galaviz Silva L."/>
        </authorList>
    </citation>
    <scope>NUCLEOTIDE SEQUENCE [LARGE SCALE GENOMIC DNA]</scope>
    <source>
        <strain evidence="2 3">36R_ATNSAL</strain>
    </source>
</reference>